<dbReference type="PANTHER" id="PTHR31082:SF4">
    <property type="entry name" value="PHEROMONE-REGULATED MEMBRANE PROTEIN 10"/>
    <property type="match status" value="1"/>
</dbReference>
<gene>
    <name evidence="5" type="ORF">NAEGRDRAFT_79140</name>
</gene>
<evidence type="ECO:0000259" key="4">
    <source>
        <dbReference type="Pfam" id="PF06738"/>
    </source>
</evidence>
<feature type="transmembrane region" description="Helical" evidence="3">
    <location>
        <begin position="795"/>
        <end position="814"/>
    </location>
</feature>
<evidence type="ECO:0000256" key="2">
    <source>
        <dbReference type="SAM" id="MobiDB-lite"/>
    </source>
</evidence>
<dbReference type="PANTHER" id="PTHR31082">
    <property type="entry name" value="PHEROMONE-REGULATED MEMBRANE PROTEIN 10"/>
    <property type="match status" value="1"/>
</dbReference>
<accession>D2V9V2</accession>
<dbReference type="eggNOG" id="ENOG502QPMM">
    <property type="taxonomic scope" value="Eukaryota"/>
</dbReference>
<organism evidence="6">
    <name type="scientific">Naegleria gruberi</name>
    <name type="common">Amoeba</name>
    <dbReference type="NCBI Taxonomy" id="5762"/>
    <lineage>
        <taxon>Eukaryota</taxon>
        <taxon>Discoba</taxon>
        <taxon>Heterolobosea</taxon>
        <taxon>Tetramitia</taxon>
        <taxon>Eutetramitia</taxon>
        <taxon>Vahlkampfiidae</taxon>
        <taxon>Naegleria</taxon>
    </lineage>
</organism>
<dbReference type="Pfam" id="PF06738">
    <property type="entry name" value="ThrE"/>
    <property type="match status" value="1"/>
</dbReference>
<feature type="transmembrane region" description="Helical" evidence="3">
    <location>
        <begin position="772"/>
        <end position="788"/>
    </location>
</feature>
<feature type="transmembrane region" description="Helical" evidence="3">
    <location>
        <begin position="826"/>
        <end position="843"/>
    </location>
</feature>
<feature type="compositionally biased region" description="Polar residues" evidence="2">
    <location>
        <begin position="1"/>
        <end position="20"/>
    </location>
</feature>
<feature type="transmembrane region" description="Helical" evidence="3">
    <location>
        <begin position="681"/>
        <end position="703"/>
    </location>
</feature>
<sequence>MLQDNSSSGGEGNVQPSQIPNVNSSSPTTIINSNNNNNTTITSSNIVNATSNSISSTEQLKTIPSSFNNNINNNNTVSNVTSTSNNGRRMSINPNVSPLLINSVTPSKSSSNIKHLLTTTKSLPYNMNDDHFLPSQDDEESFEDMEPPHILSSFHSSSNLEKQTMASRLQDEYKDSPTSPTITSPERLNNQATFPTRNNDVDDYNDDEEYIVDFGSASRIIPSTNSNIPKTFIVPSKNISANLPPNGFLSGASPIFDLSTTLSNNPSSFGGASAMVSSSAVSNTAMLNNINSEDDMYSVENNANNFSSGNLSRTSSFNDLESLYEETNSTVSDLYSHSEFSGSLNSFKLSSEQKRLAQSEFSKKPIYLESNPVPMLPSTKRKVKNWLFKRGKQKMEDQMAPEEDERTNHSLSEKLKKAMLWCVTGKFEIEKRYVIPYQKLTREDKNRVHSLLLDLGYALSIYGLPSNRVEYHLSLVSTYFGMDGYFFCIPTGIWYSFGTKPRDPSNVSYFVKIESQTTDLNKLTKLDSIAHDISDGLLPLKDAQEKIAEVIMEPPIYSHPMFTVFNMFVFCGFYVMLWNGTVGEVLTCFIGGIIIGIFMVYGSRIAFFSNVSVIVASVVGGLCGIIFKFILWDVSYVSVVLICLCLSFYYLPGVTIMIGINEIQARSLVSGTSRLVSAFSTVLKLGFGLLITNGMVNLFPAFAASEKVGTTRTDLSLPMRIVAIIVLAIAIGIDAKVPKYFFTYFCLVVVTLSVHLTAFYTSNVLGSELGTVIAGIVTGVGSNIYSLITNHPPLLINSVATLLLVPGSLSWRGFSAFLSKDSASGIYFMTEVFLIGMAIFLTGGKVRSGGGGGGKVVLSNGF</sequence>
<dbReference type="InterPro" id="IPR010619">
    <property type="entry name" value="ThrE-like_N"/>
</dbReference>
<dbReference type="InParanoid" id="D2V9V2"/>
<evidence type="ECO:0000313" key="5">
    <source>
        <dbReference type="EMBL" id="EFC46311.1"/>
    </source>
</evidence>
<proteinExistence type="inferred from homology"/>
<dbReference type="Proteomes" id="UP000006671">
    <property type="component" value="Unassembled WGS sequence"/>
</dbReference>
<dbReference type="GeneID" id="8859428"/>
<feature type="transmembrane region" description="Helical" evidence="3">
    <location>
        <begin position="608"/>
        <end position="630"/>
    </location>
</feature>
<feature type="region of interest" description="Disordered" evidence="2">
    <location>
        <begin position="165"/>
        <end position="204"/>
    </location>
</feature>
<feature type="transmembrane region" description="Helical" evidence="3">
    <location>
        <begin position="582"/>
        <end position="601"/>
    </location>
</feature>
<feature type="transmembrane region" description="Helical" evidence="3">
    <location>
        <begin position="740"/>
        <end position="760"/>
    </location>
</feature>
<dbReference type="RefSeq" id="XP_002679055.1">
    <property type="nucleotide sequence ID" value="XM_002679009.1"/>
</dbReference>
<evidence type="ECO:0000313" key="6">
    <source>
        <dbReference type="Proteomes" id="UP000006671"/>
    </source>
</evidence>
<dbReference type="AlphaFoldDB" id="D2V9V2"/>
<evidence type="ECO:0000256" key="1">
    <source>
        <dbReference type="ARBA" id="ARBA00034125"/>
    </source>
</evidence>
<dbReference type="InterPro" id="IPR051361">
    <property type="entry name" value="ThrE/Ser_Exporter"/>
</dbReference>
<keyword evidence="3" id="KW-1133">Transmembrane helix</keyword>
<evidence type="ECO:0000256" key="3">
    <source>
        <dbReference type="SAM" id="Phobius"/>
    </source>
</evidence>
<feature type="domain" description="Threonine/serine exporter-like N-terminal" evidence="4">
    <location>
        <begin position="451"/>
        <end position="691"/>
    </location>
</feature>
<feature type="region of interest" description="Disordered" evidence="2">
    <location>
        <begin position="66"/>
        <end position="92"/>
    </location>
</feature>
<keyword evidence="3" id="KW-0812">Transmembrane</keyword>
<keyword evidence="6" id="KW-1185">Reference proteome</keyword>
<reference evidence="5 6" key="1">
    <citation type="journal article" date="2010" name="Cell">
        <title>The genome of Naegleria gruberi illuminates early eukaryotic versatility.</title>
        <authorList>
            <person name="Fritz-Laylin L.K."/>
            <person name="Prochnik S.E."/>
            <person name="Ginger M.L."/>
            <person name="Dacks J.B."/>
            <person name="Carpenter M.L."/>
            <person name="Field M.C."/>
            <person name="Kuo A."/>
            <person name="Paredez A."/>
            <person name="Chapman J."/>
            <person name="Pham J."/>
            <person name="Shu S."/>
            <person name="Neupane R."/>
            <person name="Cipriano M."/>
            <person name="Mancuso J."/>
            <person name="Tu H."/>
            <person name="Salamov A."/>
            <person name="Lindquist E."/>
            <person name="Shapiro H."/>
            <person name="Lucas S."/>
            <person name="Grigoriev I.V."/>
            <person name="Cande W.Z."/>
            <person name="Fulton C."/>
            <person name="Rokhsar D.S."/>
            <person name="Dawson S.C."/>
        </authorList>
    </citation>
    <scope>NUCLEOTIDE SEQUENCE [LARGE SCALE GENOMIC DNA]</scope>
    <source>
        <strain evidence="5 6">NEG-M</strain>
    </source>
</reference>
<feature type="transmembrane region" description="Helical" evidence="3">
    <location>
        <begin position="636"/>
        <end position="660"/>
    </location>
</feature>
<dbReference type="VEuPathDB" id="AmoebaDB:NAEGRDRAFT_79140"/>
<dbReference type="EMBL" id="GG738859">
    <property type="protein sequence ID" value="EFC46311.1"/>
    <property type="molecule type" value="Genomic_DNA"/>
</dbReference>
<dbReference type="FunCoup" id="D2V9V2">
    <property type="interactions" value="2"/>
</dbReference>
<dbReference type="KEGG" id="ngr:NAEGRDRAFT_79140"/>
<feature type="compositionally biased region" description="Low complexity" evidence="2">
    <location>
        <begin position="66"/>
        <end position="86"/>
    </location>
</feature>
<name>D2V9V2_NAEGR</name>
<dbReference type="GO" id="GO:0022857">
    <property type="term" value="F:transmembrane transporter activity"/>
    <property type="evidence" value="ECO:0007669"/>
    <property type="project" value="InterPro"/>
</dbReference>
<protein>
    <recommendedName>
        <fullName evidence="4">Threonine/serine exporter-like N-terminal domain-containing protein</fullName>
    </recommendedName>
</protein>
<feature type="compositionally biased region" description="Polar residues" evidence="2">
    <location>
        <begin position="176"/>
        <end position="198"/>
    </location>
</feature>
<dbReference type="OMA" id="NRVEYHL"/>
<keyword evidence="3" id="KW-0472">Membrane</keyword>
<feature type="compositionally biased region" description="Low complexity" evidence="2">
    <location>
        <begin position="21"/>
        <end position="36"/>
    </location>
</feature>
<dbReference type="OrthoDB" id="2017253at2759"/>
<comment type="similarity">
    <text evidence="1">Belongs to the ThrE exporter (TC 2.A.79) family.</text>
</comment>
<feature type="region of interest" description="Disordered" evidence="2">
    <location>
        <begin position="1"/>
        <end position="36"/>
    </location>
</feature>
<feature type="transmembrane region" description="Helical" evidence="3">
    <location>
        <begin position="556"/>
        <end position="576"/>
    </location>
</feature>
<feature type="transmembrane region" description="Helical" evidence="3">
    <location>
        <begin position="715"/>
        <end position="733"/>
    </location>
</feature>